<proteinExistence type="inferred from homology"/>
<comment type="caution">
    <text evidence="10">The sequence shown here is derived from an EMBL/GenBank/DDBJ whole genome shotgun (WGS) entry which is preliminary data.</text>
</comment>
<gene>
    <name evidence="10" type="ORF">PSACC_02880</name>
</gene>
<evidence type="ECO:0000313" key="11">
    <source>
        <dbReference type="Proteomes" id="UP000240830"/>
    </source>
</evidence>
<keyword evidence="7" id="KW-0539">Nucleus</keyword>
<evidence type="ECO:0000256" key="4">
    <source>
        <dbReference type="ARBA" id="ARBA00022664"/>
    </source>
</evidence>
<dbReference type="FunFam" id="3.40.50.2300:FF:000039">
    <property type="entry name" value="RNA polymerase II subunit A C-terminal domain phosphatase"/>
    <property type="match status" value="1"/>
</dbReference>
<name>A0A2H9THU7_9FUNG</name>
<evidence type="ECO:0000256" key="5">
    <source>
        <dbReference type="ARBA" id="ARBA00022801"/>
    </source>
</evidence>
<evidence type="ECO:0000256" key="8">
    <source>
        <dbReference type="ARBA" id="ARBA00047761"/>
    </source>
</evidence>
<sequence length="747" mass="83237">MHRVNVKSPYIPGLLYTNSQMDRFLAAVVGQLPGSGVRVRRQASVFGRFLEQLLGLEETINDALETMGKEDHLIKDPALGHLRGLVLTIVYISIIAPELIPKHSMADIVGGRVALLAGSRLSGNVLTYFTAMGALSGYLDTEPMLIYGNLIQKPIVLIEGLKATKSHIDPMIVSLTLEPTLRLLRHGESAVRANAWKTLAAIIKYDDSLLNETQRKGMNAVFIGEASLDVVESALPIITCDETTMEYLKELQSEMIKEGLCPFHPVLFRRLLRVQELWSDLIIERLLSQFQPTLAWCSILIDLQANRLLPRKLDIVSELISADDVNVLYGGLRLLLMMTATLGEDILMLQRELGLLVGHEDVQIRLVVLKIFFAIANAENWSKISSLALDQIKYPCPAQDHAANMLITELALNTATQYGGGSTLEWICRILSLVPERASEDDIKRLSIPKLDYPVEIRLSRTGILLGLEAVQDNPEYNLRKRLILAESVDDTGEPDDIHVEFDQDIFGSMAQPTVSSSSSPKISPASPNYPPELIMDIFAAIGFKIYLTIIVIRMAPYRFAVICASNQNRSMEAHQVLSKKGFNIESYGTNSMIKVPGPTADRPNAYPFGTSYEQIYADLKTKDSTLYTQNGLLMLLDRNRRIKPAPQRFQDSTAPYDIIITCEERCFDLVAEELAHRAGRGNRPCHVVNFDIKDTPEDATVGARAILQLAQQLQECTDLDGEIEGILAEYITLKASHPIMYTVQFY</sequence>
<keyword evidence="4" id="KW-0507">mRNA processing</keyword>
<evidence type="ECO:0000256" key="2">
    <source>
        <dbReference type="ARBA" id="ARBA00008978"/>
    </source>
</evidence>
<dbReference type="Gene3D" id="3.40.50.2300">
    <property type="match status" value="2"/>
</dbReference>
<evidence type="ECO:0000256" key="6">
    <source>
        <dbReference type="ARBA" id="ARBA00022912"/>
    </source>
</evidence>
<dbReference type="AlphaFoldDB" id="A0A2H9THU7"/>
<protein>
    <recommendedName>
        <fullName evidence="3">protein-serine/threonine phosphatase</fullName>
        <ecNumber evidence="3">3.1.3.16</ecNumber>
    </recommendedName>
</protein>
<comment type="subcellular location">
    <subcellularLocation>
        <location evidence="1">Nucleus</location>
    </subcellularLocation>
</comment>
<evidence type="ECO:0000256" key="3">
    <source>
        <dbReference type="ARBA" id="ARBA00013081"/>
    </source>
</evidence>
<dbReference type="InterPro" id="IPR016024">
    <property type="entry name" value="ARM-type_fold"/>
</dbReference>
<dbReference type="SUPFAM" id="SSF48371">
    <property type="entry name" value="ARM repeat"/>
    <property type="match status" value="1"/>
</dbReference>
<evidence type="ECO:0000256" key="7">
    <source>
        <dbReference type="ARBA" id="ARBA00023242"/>
    </source>
</evidence>
<dbReference type="GO" id="GO:0031124">
    <property type="term" value="P:mRNA 3'-end processing"/>
    <property type="evidence" value="ECO:0007669"/>
    <property type="project" value="UniProtKB-ARBA"/>
</dbReference>
<keyword evidence="11" id="KW-1185">Reference proteome</keyword>
<evidence type="ECO:0000256" key="1">
    <source>
        <dbReference type="ARBA" id="ARBA00004123"/>
    </source>
</evidence>
<evidence type="ECO:0000313" key="10">
    <source>
        <dbReference type="EMBL" id="PJF17305.1"/>
    </source>
</evidence>
<organism evidence="10 11">
    <name type="scientific">Paramicrosporidium saccamoebae</name>
    <dbReference type="NCBI Taxonomy" id="1246581"/>
    <lineage>
        <taxon>Eukaryota</taxon>
        <taxon>Fungi</taxon>
        <taxon>Fungi incertae sedis</taxon>
        <taxon>Cryptomycota</taxon>
        <taxon>Cryptomycota incertae sedis</taxon>
        <taxon>Paramicrosporidium</taxon>
    </lineage>
</organism>
<comment type="similarity">
    <text evidence="2">Belongs to the SSU72 phosphatase family.</text>
</comment>
<dbReference type="Proteomes" id="UP000240830">
    <property type="component" value="Unassembled WGS sequence"/>
</dbReference>
<reference evidence="10 11" key="1">
    <citation type="submission" date="2016-10" db="EMBL/GenBank/DDBJ databases">
        <title>The genome of Paramicrosporidium saccamoebae is the missing link in understanding Cryptomycota and Microsporidia evolution.</title>
        <authorList>
            <person name="Quandt C.A."/>
            <person name="Beaudet D."/>
            <person name="Corsaro D."/>
            <person name="Michel R."/>
            <person name="Corradi N."/>
            <person name="James T."/>
        </authorList>
    </citation>
    <scope>NUCLEOTIDE SEQUENCE [LARGE SCALE GENOMIC DNA]</scope>
    <source>
        <strain evidence="10 11">KSL3</strain>
    </source>
</reference>
<dbReference type="GO" id="GO:0005847">
    <property type="term" value="C:mRNA cleavage and polyadenylation specificity factor complex"/>
    <property type="evidence" value="ECO:0007669"/>
    <property type="project" value="UniProtKB-ARBA"/>
</dbReference>
<comment type="catalytic activity">
    <reaction evidence="8">
        <text>O-phospho-L-seryl-[protein] + H2O = L-seryl-[protein] + phosphate</text>
        <dbReference type="Rhea" id="RHEA:20629"/>
        <dbReference type="Rhea" id="RHEA-COMP:9863"/>
        <dbReference type="Rhea" id="RHEA-COMP:11604"/>
        <dbReference type="ChEBI" id="CHEBI:15377"/>
        <dbReference type="ChEBI" id="CHEBI:29999"/>
        <dbReference type="ChEBI" id="CHEBI:43474"/>
        <dbReference type="ChEBI" id="CHEBI:83421"/>
        <dbReference type="EC" id="3.1.3.16"/>
    </reaction>
</comment>
<evidence type="ECO:0000256" key="9">
    <source>
        <dbReference type="ARBA" id="ARBA00048336"/>
    </source>
</evidence>
<comment type="catalytic activity">
    <reaction evidence="9">
        <text>O-phospho-L-threonyl-[protein] + H2O = L-threonyl-[protein] + phosphate</text>
        <dbReference type="Rhea" id="RHEA:47004"/>
        <dbReference type="Rhea" id="RHEA-COMP:11060"/>
        <dbReference type="Rhea" id="RHEA-COMP:11605"/>
        <dbReference type="ChEBI" id="CHEBI:15377"/>
        <dbReference type="ChEBI" id="CHEBI:30013"/>
        <dbReference type="ChEBI" id="CHEBI:43474"/>
        <dbReference type="ChEBI" id="CHEBI:61977"/>
        <dbReference type="EC" id="3.1.3.16"/>
    </reaction>
</comment>
<dbReference type="InterPro" id="IPR006811">
    <property type="entry name" value="RNA_pol_II_suA"/>
</dbReference>
<dbReference type="EMBL" id="MTSL01000178">
    <property type="protein sequence ID" value="PJF17305.1"/>
    <property type="molecule type" value="Genomic_DNA"/>
</dbReference>
<dbReference type="STRING" id="1246581.A0A2H9THU7"/>
<keyword evidence="6" id="KW-0904">Protein phosphatase</keyword>
<dbReference type="PANTHER" id="PTHR20383">
    <property type="entry name" value="RNA POLYMERASE II SUBUNIT A C-TERMINAL DOMAIN PHOSPHATASE"/>
    <property type="match status" value="1"/>
</dbReference>
<dbReference type="OrthoDB" id="57957at2759"/>
<dbReference type="Pfam" id="PF04722">
    <property type="entry name" value="Ssu72"/>
    <property type="match status" value="1"/>
</dbReference>
<accession>A0A2H9THU7</accession>
<dbReference type="GO" id="GO:0008420">
    <property type="term" value="F:RNA polymerase II CTD heptapeptide repeat phosphatase activity"/>
    <property type="evidence" value="ECO:0007669"/>
    <property type="project" value="UniProtKB-ARBA"/>
</dbReference>
<dbReference type="EC" id="3.1.3.16" evidence="3"/>
<keyword evidence="5" id="KW-0378">Hydrolase</keyword>